<dbReference type="InterPro" id="IPR018201">
    <property type="entry name" value="Ketoacyl_synth_AS"/>
</dbReference>
<dbReference type="UniPathway" id="UPA00094"/>
<dbReference type="InterPro" id="IPR014030">
    <property type="entry name" value="Ketoacyl_synth_N"/>
</dbReference>
<dbReference type="RefSeq" id="WP_158356383.1">
    <property type="nucleotide sequence ID" value="NZ_CP034873.1"/>
</dbReference>
<evidence type="ECO:0000256" key="4">
    <source>
        <dbReference type="ARBA" id="ARBA00011738"/>
    </source>
</evidence>
<comment type="pathway">
    <text evidence="2">Lipid metabolism; fatty acid biosynthesis.</text>
</comment>
<dbReference type="SUPFAM" id="SSF53901">
    <property type="entry name" value="Thiolase-like"/>
    <property type="match status" value="2"/>
</dbReference>
<dbReference type="Pfam" id="PF00109">
    <property type="entry name" value="ketoacyl-synt"/>
    <property type="match status" value="1"/>
</dbReference>
<dbReference type="InterPro" id="IPR016039">
    <property type="entry name" value="Thiolase-like"/>
</dbReference>
<dbReference type="PROSITE" id="PS52004">
    <property type="entry name" value="KS3_2"/>
    <property type="match status" value="1"/>
</dbReference>
<comment type="catalytic activity">
    <reaction evidence="16">
        <text>(3Z)-decenoyl-[ACP] + malonyl-[ACP] + H(+) = 3-oxo-(5Z)-dodecenoyl-[ACP] + holo-[ACP] + CO2</text>
        <dbReference type="Rhea" id="RHEA:54940"/>
        <dbReference type="Rhea" id="RHEA-COMP:9623"/>
        <dbReference type="Rhea" id="RHEA-COMP:9685"/>
        <dbReference type="Rhea" id="RHEA-COMP:9927"/>
        <dbReference type="Rhea" id="RHEA-COMP:14042"/>
        <dbReference type="ChEBI" id="CHEBI:15378"/>
        <dbReference type="ChEBI" id="CHEBI:16526"/>
        <dbReference type="ChEBI" id="CHEBI:64479"/>
        <dbReference type="ChEBI" id="CHEBI:78449"/>
        <dbReference type="ChEBI" id="CHEBI:78798"/>
        <dbReference type="ChEBI" id="CHEBI:138410"/>
    </reaction>
    <physiologicalReaction direction="left-to-right" evidence="16">
        <dbReference type="Rhea" id="RHEA:54941"/>
    </physiologicalReaction>
</comment>
<evidence type="ECO:0000256" key="17">
    <source>
        <dbReference type="ARBA" id="ARBA00048506"/>
    </source>
</evidence>
<dbReference type="GO" id="GO:0005829">
    <property type="term" value="C:cytosol"/>
    <property type="evidence" value="ECO:0007669"/>
    <property type="project" value="TreeGrafter"/>
</dbReference>
<keyword evidence="9" id="KW-0276">Fatty acid metabolism</keyword>
<dbReference type="GO" id="GO:0006633">
    <property type="term" value="P:fatty acid biosynthetic process"/>
    <property type="evidence" value="ECO:0007669"/>
    <property type="project" value="UniProtKB-UniPathway"/>
</dbReference>
<gene>
    <name evidence="20" type="ORF">D9V69_00440</name>
</gene>
<evidence type="ECO:0000256" key="9">
    <source>
        <dbReference type="ARBA" id="ARBA00022832"/>
    </source>
</evidence>
<feature type="domain" description="Ketosynthase family 3 (KS3)" evidence="19">
    <location>
        <begin position="1"/>
        <end position="407"/>
    </location>
</feature>
<reference evidence="20 21" key="2">
    <citation type="submission" date="2019-05" db="EMBL/GenBank/DDBJ databases">
        <title>Genome evolution of the obligate endosymbiont Buchnera aphidicola.</title>
        <authorList>
            <person name="Moran N.A."/>
        </authorList>
    </citation>
    <scope>NUCLEOTIDE SEQUENCE [LARGE SCALE GENOMIC DNA]</scope>
    <source>
        <strain evidence="20 21">Hta</strain>
    </source>
</reference>
<dbReference type="InterPro" id="IPR000794">
    <property type="entry name" value="Beta-ketoacyl_synthase"/>
</dbReference>
<evidence type="ECO:0000256" key="18">
    <source>
        <dbReference type="RuleBase" id="RU003694"/>
    </source>
</evidence>
<comment type="subcellular location">
    <subcellularLocation>
        <location evidence="1">Cytoplasm</location>
    </subcellularLocation>
</comment>
<dbReference type="Pfam" id="PF02801">
    <property type="entry name" value="Ketoacyl-synt_C"/>
    <property type="match status" value="1"/>
</dbReference>
<evidence type="ECO:0000256" key="6">
    <source>
        <dbReference type="ARBA" id="ARBA00022490"/>
    </source>
</evidence>
<evidence type="ECO:0000313" key="21">
    <source>
        <dbReference type="Proteomes" id="UP000298773"/>
    </source>
</evidence>
<keyword evidence="10" id="KW-0443">Lipid metabolism</keyword>
<evidence type="ECO:0000256" key="3">
    <source>
        <dbReference type="ARBA" id="ARBA00008467"/>
    </source>
</evidence>
<evidence type="ECO:0000256" key="13">
    <source>
        <dbReference type="ARBA" id="ARBA00039450"/>
    </source>
</evidence>
<evidence type="ECO:0000256" key="14">
    <source>
        <dbReference type="ARBA" id="ARBA00041620"/>
    </source>
</evidence>
<dbReference type="InterPro" id="IPR014031">
    <property type="entry name" value="Ketoacyl_synth_C"/>
</dbReference>
<evidence type="ECO:0000256" key="15">
    <source>
        <dbReference type="ARBA" id="ARBA00042143"/>
    </source>
</evidence>
<organism evidence="20 21">
    <name type="scientific">Buchnera aphidicola</name>
    <name type="common">Hyadaphis tataricae</name>
    <dbReference type="NCBI Taxonomy" id="1241859"/>
    <lineage>
        <taxon>Bacteria</taxon>
        <taxon>Pseudomonadati</taxon>
        <taxon>Pseudomonadota</taxon>
        <taxon>Gammaproteobacteria</taxon>
        <taxon>Enterobacterales</taxon>
        <taxon>Erwiniaceae</taxon>
        <taxon>Buchnera</taxon>
    </lineage>
</organism>
<accession>A0A4D6XUD6</accession>
<name>A0A4D6XUD6_9GAMM</name>
<reference evidence="20 21" key="1">
    <citation type="submission" date="2018-12" db="EMBL/GenBank/DDBJ databases">
        <authorList>
            <person name="Chong R.A."/>
        </authorList>
    </citation>
    <scope>NUCLEOTIDE SEQUENCE [LARGE SCALE GENOMIC DNA]</scope>
    <source>
        <strain evidence="20 21">Hta</strain>
    </source>
</reference>
<evidence type="ECO:0000259" key="19">
    <source>
        <dbReference type="PROSITE" id="PS52004"/>
    </source>
</evidence>
<dbReference type="InterPro" id="IPR020841">
    <property type="entry name" value="PKS_Beta-ketoAc_synthase_dom"/>
</dbReference>
<dbReference type="Proteomes" id="UP000298773">
    <property type="component" value="Chromosome"/>
</dbReference>
<keyword evidence="12" id="KW-0012">Acyltransferase</keyword>
<evidence type="ECO:0000256" key="11">
    <source>
        <dbReference type="ARBA" id="ARBA00023160"/>
    </source>
</evidence>
<evidence type="ECO:0000256" key="10">
    <source>
        <dbReference type="ARBA" id="ARBA00023098"/>
    </source>
</evidence>
<comment type="catalytic activity">
    <reaction evidence="17">
        <text>a fatty acyl-[ACP] + malonyl-[ACP] + H(+) = a 3-oxoacyl-[ACP] + holo-[ACP] + CO2</text>
        <dbReference type="Rhea" id="RHEA:22836"/>
        <dbReference type="Rhea" id="RHEA-COMP:9623"/>
        <dbReference type="Rhea" id="RHEA-COMP:9685"/>
        <dbReference type="Rhea" id="RHEA-COMP:9916"/>
        <dbReference type="Rhea" id="RHEA-COMP:14125"/>
        <dbReference type="ChEBI" id="CHEBI:15378"/>
        <dbReference type="ChEBI" id="CHEBI:16526"/>
        <dbReference type="ChEBI" id="CHEBI:64479"/>
        <dbReference type="ChEBI" id="CHEBI:78449"/>
        <dbReference type="ChEBI" id="CHEBI:78776"/>
        <dbReference type="ChEBI" id="CHEBI:138651"/>
        <dbReference type="EC" id="2.3.1.41"/>
    </reaction>
    <physiologicalReaction direction="left-to-right" evidence="17">
        <dbReference type="Rhea" id="RHEA:22837"/>
    </physiologicalReaction>
</comment>
<dbReference type="OrthoDB" id="9808669at2"/>
<dbReference type="EC" id="2.3.1.41" evidence="5"/>
<evidence type="ECO:0000313" key="20">
    <source>
        <dbReference type="EMBL" id="QCI21412.1"/>
    </source>
</evidence>
<evidence type="ECO:0000256" key="2">
    <source>
        <dbReference type="ARBA" id="ARBA00005194"/>
    </source>
</evidence>
<dbReference type="GO" id="GO:0004315">
    <property type="term" value="F:3-oxoacyl-[acyl-carrier-protein] synthase activity"/>
    <property type="evidence" value="ECO:0007669"/>
    <property type="project" value="UniProtKB-EC"/>
</dbReference>
<evidence type="ECO:0000256" key="12">
    <source>
        <dbReference type="ARBA" id="ARBA00023315"/>
    </source>
</evidence>
<evidence type="ECO:0000256" key="5">
    <source>
        <dbReference type="ARBA" id="ARBA00013191"/>
    </source>
</evidence>
<evidence type="ECO:0000256" key="16">
    <source>
        <dbReference type="ARBA" id="ARBA00048121"/>
    </source>
</evidence>
<dbReference type="CDD" id="cd00834">
    <property type="entry name" value="KAS_I_II"/>
    <property type="match status" value="1"/>
</dbReference>
<dbReference type="AlphaFoldDB" id="A0A4D6XUD6"/>
<protein>
    <recommendedName>
        <fullName evidence="13">3-oxoacyl-[acyl-carrier-protein] synthase 1</fullName>
        <ecNumber evidence="5">2.3.1.41</ecNumber>
    </recommendedName>
    <alternativeName>
        <fullName evidence="14">3-oxoacyl-[acyl-carrier-protein] synthase I</fullName>
    </alternativeName>
    <alternativeName>
        <fullName evidence="15">Beta-ketoacyl-ACP synthase I</fullName>
    </alternativeName>
</protein>
<dbReference type="PANTHER" id="PTHR11712">
    <property type="entry name" value="POLYKETIDE SYNTHASE-RELATED"/>
    <property type="match status" value="1"/>
</dbReference>
<evidence type="ECO:0000256" key="7">
    <source>
        <dbReference type="ARBA" id="ARBA00022516"/>
    </source>
</evidence>
<evidence type="ECO:0000256" key="1">
    <source>
        <dbReference type="ARBA" id="ARBA00004496"/>
    </source>
</evidence>
<keyword evidence="8 18" id="KW-0808">Transferase</keyword>
<evidence type="ECO:0000256" key="8">
    <source>
        <dbReference type="ARBA" id="ARBA00022679"/>
    </source>
</evidence>
<dbReference type="SMART" id="SM00825">
    <property type="entry name" value="PKS_KS"/>
    <property type="match status" value="1"/>
</dbReference>
<comment type="similarity">
    <text evidence="3 18">Belongs to the thiolase-like superfamily. Beta-ketoacyl-ACP synthases family.</text>
</comment>
<keyword evidence="11" id="KW-0275">Fatty acid biosynthesis</keyword>
<keyword evidence="7" id="KW-0444">Lipid biosynthesis</keyword>
<sequence>MKRVVITGFGIVSSIGNSEKEIFNALYHGHSGVIFSESMKQLNMNSQVWGNIKLNNANFIIPRKMLRFMNDASVYAYIAMLNAIKDAKISTQQYQKNPRVGLIVGSGCAPAKYYACSNLTGSIRNKRSFNSINPYLAIQKMPSGISACLSTFFNIYGVTYSINSACSTSANCIGNAFQLIKYGIQDLVFAGGGDEISLELSYEFDVMKALSTKFNNRPKTASRVYDINRDGFVISGGSGILVIEELNFALSRSAHIYAEIIGYSSISDGDNMIIPSGKGTVRCMQLAKKENNASIDYINTHGTSTKIGDLIELKAIKEVFINEKQPIISATKSITGHSLGAAGVHEIIYILLMFKYNFIAPSINIETLEPYAKNMNIIQKRMDIKIDTAMSNSLGFGGNNVSLIVKKYSHTL</sequence>
<dbReference type="PANTHER" id="PTHR11712:SF306">
    <property type="entry name" value="3-OXOACYL-[ACYL-CARRIER-PROTEIN] SYNTHASE 1"/>
    <property type="match status" value="1"/>
</dbReference>
<keyword evidence="6" id="KW-0963">Cytoplasm</keyword>
<proteinExistence type="inferred from homology"/>
<comment type="subunit">
    <text evidence="4">Homodimer.</text>
</comment>
<dbReference type="Gene3D" id="3.40.47.10">
    <property type="match status" value="1"/>
</dbReference>
<dbReference type="PROSITE" id="PS00606">
    <property type="entry name" value="KS3_1"/>
    <property type="match status" value="1"/>
</dbReference>
<dbReference type="EMBL" id="CP034873">
    <property type="protein sequence ID" value="QCI21412.1"/>
    <property type="molecule type" value="Genomic_DNA"/>
</dbReference>